<dbReference type="InterPro" id="IPR002110">
    <property type="entry name" value="Ankyrin_rpt"/>
</dbReference>
<dbReference type="Proteomes" id="UP000238479">
    <property type="component" value="Chromosome 2"/>
</dbReference>
<gene>
    <name evidence="1" type="ORF">RchiOBHm_Chr2g0169051</name>
</gene>
<dbReference type="Pfam" id="PF13637">
    <property type="entry name" value="Ank_4"/>
    <property type="match status" value="1"/>
</dbReference>
<dbReference type="AlphaFoldDB" id="A0A2P6S4R6"/>
<reference evidence="1 2" key="1">
    <citation type="journal article" date="2018" name="Nat. Genet.">
        <title>The Rosa genome provides new insights in the design of modern roses.</title>
        <authorList>
            <person name="Bendahmane M."/>
        </authorList>
    </citation>
    <scope>NUCLEOTIDE SEQUENCE [LARGE SCALE GENOMIC DNA]</scope>
    <source>
        <strain evidence="2">cv. Old Blush</strain>
    </source>
</reference>
<dbReference type="SUPFAM" id="SSF48403">
    <property type="entry name" value="Ankyrin repeat"/>
    <property type="match status" value="1"/>
</dbReference>
<dbReference type="STRING" id="74649.A0A2P6S4R6"/>
<evidence type="ECO:0000313" key="1">
    <source>
        <dbReference type="EMBL" id="PRQ53668.1"/>
    </source>
</evidence>
<dbReference type="EMBL" id="PDCK01000040">
    <property type="protein sequence ID" value="PRQ53668.1"/>
    <property type="molecule type" value="Genomic_DNA"/>
</dbReference>
<name>A0A2P6S4R6_ROSCH</name>
<dbReference type="InterPro" id="IPR036770">
    <property type="entry name" value="Ankyrin_rpt-contain_sf"/>
</dbReference>
<organism evidence="1 2">
    <name type="scientific">Rosa chinensis</name>
    <name type="common">China rose</name>
    <dbReference type="NCBI Taxonomy" id="74649"/>
    <lineage>
        <taxon>Eukaryota</taxon>
        <taxon>Viridiplantae</taxon>
        <taxon>Streptophyta</taxon>
        <taxon>Embryophyta</taxon>
        <taxon>Tracheophyta</taxon>
        <taxon>Spermatophyta</taxon>
        <taxon>Magnoliopsida</taxon>
        <taxon>eudicotyledons</taxon>
        <taxon>Gunneridae</taxon>
        <taxon>Pentapetalae</taxon>
        <taxon>rosids</taxon>
        <taxon>fabids</taxon>
        <taxon>Rosales</taxon>
        <taxon>Rosaceae</taxon>
        <taxon>Rosoideae</taxon>
        <taxon>Rosoideae incertae sedis</taxon>
        <taxon>Rosa</taxon>
    </lineage>
</organism>
<dbReference type="Gene3D" id="1.25.40.20">
    <property type="entry name" value="Ankyrin repeat-containing domain"/>
    <property type="match status" value="1"/>
</dbReference>
<protein>
    <submittedName>
        <fullName evidence="1">Putative ankyrin repeat-containing domain-containing protein</fullName>
    </submittedName>
</protein>
<accession>A0A2P6S4R6</accession>
<dbReference type="Gramene" id="PRQ53668">
    <property type="protein sequence ID" value="PRQ53668"/>
    <property type="gene ID" value="RchiOBHm_Chr2g0169051"/>
</dbReference>
<proteinExistence type="predicted"/>
<comment type="caution">
    <text evidence="1">The sequence shown here is derived from an EMBL/GenBank/DDBJ whole genome shotgun (WGS) entry which is preliminary data.</text>
</comment>
<sequence>MRIVLLLLKHGALVSQRNNLGLTEFHIAASNGNSEALEVLLLEDPDGVHISDETECMHLNIVLNVRTQTYLELQPLLKITD</sequence>
<evidence type="ECO:0000313" key="2">
    <source>
        <dbReference type="Proteomes" id="UP000238479"/>
    </source>
</evidence>
<keyword evidence="2" id="KW-1185">Reference proteome</keyword>